<reference evidence="2" key="2">
    <citation type="journal article" date="2015" name="J. Proteomics">
        <title>Sexual differences in the sialomes of the zebra tick, Rhipicephalus pulchellus.</title>
        <authorList>
            <person name="Tan A.W."/>
            <person name="Francischetti I.M."/>
            <person name="Slovak M."/>
            <person name="Kini R.M."/>
            <person name="Ribeiro J.M."/>
        </authorList>
    </citation>
    <scope>NUCLEOTIDE SEQUENCE</scope>
    <source>
        <tissue evidence="2">Salivary gland</tissue>
    </source>
</reference>
<sequence length="93" mass="10456">MPASVIHLWNRGSCCLLVRPWCCRADCCGLTDSSVLPHIRQCFKCSFHYRARVVPQALEPREIKCKHVCSLGEKGKWTPFFGCCSWSLSGPGL</sequence>
<evidence type="ECO:0000313" key="2">
    <source>
        <dbReference type="EMBL" id="JAA55588.1"/>
    </source>
</evidence>
<evidence type="ECO:0008006" key="3">
    <source>
        <dbReference type="Google" id="ProtNLM"/>
    </source>
</evidence>
<feature type="chain" id="PRO_5003980864" description="Secreted peptide" evidence="1">
    <location>
        <begin position="26"/>
        <end position="93"/>
    </location>
</feature>
<reference evidence="2" key="1">
    <citation type="submission" date="2012-11" db="EMBL/GenBank/DDBJ databases">
        <authorList>
            <person name="Lucero-Rivera Y.E."/>
            <person name="Tovar-Ramirez D."/>
        </authorList>
    </citation>
    <scope>NUCLEOTIDE SEQUENCE</scope>
    <source>
        <tissue evidence="2">Salivary gland</tissue>
    </source>
</reference>
<proteinExistence type="evidence at transcript level"/>
<organism evidence="2">
    <name type="scientific">Rhipicephalus pulchellus</name>
    <name type="common">Yellow backed tick</name>
    <name type="synonym">Dermacentor pulchellus</name>
    <dbReference type="NCBI Taxonomy" id="72859"/>
    <lineage>
        <taxon>Eukaryota</taxon>
        <taxon>Metazoa</taxon>
        <taxon>Ecdysozoa</taxon>
        <taxon>Arthropoda</taxon>
        <taxon>Chelicerata</taxon>
        <taxon>Arachnida</taxon>
        <taxon>Acari</taxon>
        <taxon>Parasitiformes</taxon>
        <taxon>Ixodida</taxon>
        <taxon>Ixodoidea</taxon>
        <taxon>Ixodidae</taxon>
        <taxon>Rhipicephalinae</taxon>
        <taxon>Rhipicephalus</taxon>
        <taxon>Rhipicephalus</taxon>
    </lineage>
</organism>
<evidence type="ECO:0000256" key="1">
    <source>
        <dbReference type="SAM" id="SignalP"/>
    </source>
</evidence>
<name>L7LXH1_RHIPC</name>
<accession>L7LXH1</accession>
<feature type="signal peptide" evidence="1">
    <location>
        <begin position="1"/>
        <end position="25"/>
    </location>
</feature>
<keyword evidence="1" id="KW-0732">Signal</keyword>
<protein>
    <recommendedName>
        <fullName evidence="3">Secreted peptide</fullName>
    </recommendedName>
</protein>
<dbReference type="EMBL" id="GACK01009446">
    <property type="protein sequence ID" value="JAA55588.1"/>
    <property type="molecule type" value="mRNA"/>
</dbReference>
<dbReference type="AlphaFoldDB" id="L7LXH1"/>